<organism evidence="3 4">
    <name type="scientific">Chamaesiphon minutus (strain ATCC 27169 / PCC 6605)</name>
    <dbReference type="NCBI Taxonomy" id="1173020"/>
    <lineage>
        <taxon>Bacteria</taxon>
        <taxon>Bacillati</taxon>
        <taxon>Cyanobacteriota</taxon>
        <taxon>Cyanophyceae</taxon>
        <taxon>Gomontiellales</taxon>
        <taxon>Chamaesiphonaceae</taxon>
        <taxon>Chamaesiphon</taxon>
    </lineage>
</organism>
<dbReference type="PANTHER" id="PTHR30634">
    <property type="entry name" value="OUTER MEMBRANE LOLAB LIPOPROTEIN INSERTION APPARATUS"/>
    <property type="match status" value="1"/>
</dbReference>
<sequence>MTDSQKRRLRWRLVLGETTENTLGGLPDEWQDRETAIGFLYDRELQGQNIRSRGNSGGNNRDSPMERLRQRQGSLDPSNLTVPDWINAIHELFPQKTIFLRKGFANERLEKDALERYHLEEMVTNPNLLSRAQPSETLLKAVLRTKHLMNQQVLAMARDLVRKVVEELIEKLAQKVQSPFTGSLNRQQRSYIKIAKNFDAPTTIRRNLKHYSQERQQLVIQTPYFNSRIRRQVERWQSIILVDESGSMLDSVIHSAVTAAIFFGIKSLKTHLCLFDTSVVDVTADCTDPVETLMKVQLGGGTDIGQAMAYAQTLVENPRRTIVILITDFYEGAPVDRLLSVTKQLIESGVKILGLAALDEQANPNFDRDIAQRMVNLGAQVGAMTPGELATWVAEKVR</sequence>
<dbReference type="KEGG" id="cmp:Cha6605_2262"/>
<name>K9UE10_CHAP6</name>
<dbReference type="InterPro" id="IPR008912">
    <property type="entry name" value="Uncharacterised_CoxE"/>
</dbReference>
<accession>K9UE10</accession>
<dbReference type="PATRIC" id="fig|1173020.3.peg.2573"/>
<evidence type="ECO:0000259" key="2">
    <source>
        <dbReference type="SMART" id="SM00327"/>
    </source>
</evidence>
<proteinExistence type="predicted"/>
<evidence type="ECO:0000313" key="4">
    <source>
        <dbReference type="Proteomes" id="UP000010366"/>
    </source>
</evidence>
<dbReference type="Pfam" id="PF05762">
    <property type="entry name" value="VWA_CoxE"/>
    <property type="match status" value="1"/>
</dbReference>
<dbReference type="AlphaFoldDB" id="K9UE10"/>
<evidence type="ECO:0000256" key="1">
    <source>
        <dbReference type="SAM" id="MobiDB-lite"/>
    </source>
</evidence>
<dbReference type="eggNOG" id="COG2304">
    <property type="taxonomic scope" value="Bacteria"/>
</dbReference>
<dbReference type="SUPFAM" id="SSF53300">
    <property type="entry name" value="vWA-like"/>
    <property type="match status" value="1"/>
</dbReference>
<reference evidence="3 4" key="1">
    <citation type="submission" date="2012-05" db="EMBL/GenBank/DDBJ databases">
        <title>Finished chromosome of genome of Chamaesiphon sp. PCC 6605.</title>
        <authorList>
            <consortium name="US DOE Joint Genome Institute"/>
            <person name="Gugger M."/>
            <person name="Coursin T."/>
            <person name="Rippka R."/>
            <person name="Tandeau De Marsac N."/>
            <person name="Huntemann M."/>
            <person name="Wei C.-L."/>
            <person name="Han J."/>
            <person name="Detter J.C."/>
            <person name="Han C."/>
            <person name="Tapia R."/>
            <person name="Chen A."/>
            <person name="Kyrpides N."/>
            <person name="Mavromatis K."/>
            <person name="Markowitz V."/>
            <person name="Szeto E."/>
            <person name="Ivanova N."/>
            <person name="Pagani I."/>
            <person name="Pati A."/>
            <person name="Goodwin L."/>
            <person name="Nordberg H.P."/>
            <person name="Cantor M.N."/>
            <person name="Hua S.X."/>
            <person name="Woyke T."/>
            <person name="Kerfeld C.A."/>
        </authorList>
    </citation>
    <scope>NUCLEOTIDE SEQUENCE [LARGE SCALE GENOMIC DNA]</scope>
    <source>
        <strain evidence="4">ATCC 27169 / PCC 6605</strain>
    </source>
</reference>
<dbReference type="Gene3D" id="3.40.50.410">
    <property type="entry name" value="von Willebrand factor, type A domain"/>
    <property type="match status" value="1"/>
</dbReference>
<feature type="compositionally biased region" description="Low complexity" evidence="1">
    <location>
        <begin position="51"/>
        <end position="62"/>
    </location>
</feature>
<dbReference type="InterPro" id="IPR036465">
    <property type="entry name" value="vWFA_dom_sf"/>
</dbReference>
<dbReference type="HOGENOM" id="CLU_058765_0_0_3"/>
<dbReference type="EMBL" id="CP003600">
    <property type="protein sequence ID" value="AFY93342.1"/>
    <property type="molecule type" value="Genomic_DNA"/>
</dbReference>
<dbReference type="InterPro" id="IPR050458">
    <property type="entry name" value="LolB"/>
</dbReference>
<dbReference type="Proteomes" id="UP000010366">
    <property type="component" value="Chromosome"/>
</dbReference>
<protein>
    <submittedName>
        <fullName evidence="3">VWA domain containing CoxE-like protein</fullName>
    </submittedName>
</protein>
<evidence type="ECO:0000313" key="3">
    <source>
        <dbReference type="EMBL" id="AFY93342.1"/>
    </source>
</evidence>
<dbReference type="SMART" id="SM00327">
    <property type="entry name" value="VWA"/>
    <property type="match status" value="1"/>
</dbReference>
<keyword evidence="4" id="KW-1185">Reference proteome</keyword>
<dbReference type="PANTHER" id="PTHR30634:SF16">
    <property type="entry name" value="OUTER-MEMBRANE LIPOPROTEIN LOLB"/>
    <property type="match status" value="1"/>
</dbReference>
<feature type="region of interest" description="Disordered" evidence="1">
    <location>
        <begin position="48"/>
        <end position="76"/>
    </location>
</feature>
<feature type="domain" description="VWFA" evidence="2">
    <location>
        <begin position="235"/>
        <end position="394"/>
    </location>
</feature>
<dbReference type="STRING" id="1173020.Cha6605_2262"/>
<dbReference type="OrthoDB" id="9789979at2"/>
<dbReference type="RefSeq" id="WP_015159493.1">
    <property type="nucleotide sequence ID" value="NC_019697.1"/>
</dbReference>
<gene>
    <name evidence="3" type="ORF">Cha6605_2262</name>
</gene>
<dbReference type="InterPro" id="IPR002035">
    <property type="entry name" value="VWF_A"/>
</dbReference>